<reference evidence="4 5" key="1">
    <citation type="submission" date="2018-06" db="EMBL/GenBank/DDBJ databases">
        <title>Complete genome of Desulfovibrio marinus P48SEP.</title>
        <authorList>
            <person name="Crispim J.S."/>
            <person name="Vidigal P.M.P."/>
            <person name="Silva L.C.F."/>
            <person name="Araujo L.C."/>
            <person name="Laguardia C.N."/>
            <person name="Dias R.S."/>
            <person name="Sousa M.P."/>
            <person name="Paula S.O."/>
            <person name="Silva C."/>
        </authorList>
    </citation>
    <scope>NUCLEOTIDE SEQUENCE [LARGE SCALE GENOMIC DNA]</scope>
    <source>
        <strain evidence="4 5">P48SEP</strain>
    </source>
</reference>
<dbReference type="EMBL" id="QMIF01000025">
    <property type="protein sequence ID" value="TVM30334.1"/>
    <property type="molecule type" value="Genomic_DNA"/>
</dbReference>
<dbReference type="Gene3D" id="3.30.450.40">
    <property type="match status" value="1"/>
</dbReference>
<dbReference type="Proteomes" id="UP000434052">
    <property type="component" value="Unassembled WGS sequence"/>
</dbReference>
<dbReference type="InterPro" id="IPR029016">
    <property type="entry name" value="GAF-like_dom_sf"/>
</dbReference>
<organism evidence="4 5">
    <name type="scientific">Oceanidesulfovibrio marinus</name>
    <dbReference type="NCBI Taxonomy" id="370038"/>
    <lineage>
        <taxon>Bacteria</taxon>
        <taxon>Pseudomonadati</taxon>
        <taxon>Thermodesulfobacteriota</taxon>
        <taxon>Desulfovibrionia</taxon>
        <taxon>Desulfovibrionales</taxon>
        <taxon>Desulfovibrionaceae</taxon>
        <taxon>Oceanidesulfovibrio</taxon>
    </lineage>
</organism>
<dbReference type="SUPFAM" id="SSF52172">
    <property type="entry name" value="CheY-like"/>
    <property type="match status" value="1"/>
</dbReference>
<dbReference type="AlphaFoldDB" id="A0A6P1ZEE5"/>
<dbReference type="PANTHER" id="PTHR44591:SF25">
    <property type="entry name" value="CHEMOTAXIS TWO-COMPONENT RESPONSE REGULATOR"/>
    <property type="match status" value="1"/>
</dbReference>
<dbReference type="InterPro" id="IPR001789">
    <property type="entry name" value="Sig_transdc_resp-reg_receiver"/>
</dbReference>
<keyword evidence="1 2" id="KW-0597">Phosphoprotein</keyword>
<comment type="caution">
    <text evidence="4">The sequence shown here is derived from an EMBL/GenBank/DDBJ whole genome shotgun (WGS) entry which is preliminary data.</text>
</comment>
<name>A0A6P1ZEE5_9BACT</name>
<evidence type="ECO:0000313" key="5">
    <source>
        <dbReference type="Proteomes" id="UP000434052"/>
    </source>
</evidence>
<accession>A0A6P1ZEE5</accession>
<dbReference type="Gene3D" id="3.40.50.2300">
    <property type="match status" value="1"/>
</dbReference>
<dbReference type="GO" id="GO:0000160">
    <property type="term" value="P:phosphorelay signal transduction system"/>
    <property type="evidence" value="ECO:0007669"/>
    <property type="project" value="InterPro"/>
</dbReference>
<evidence type="ECO:0000256" key="2">
    <source>
        <dbReference type="PROSITE-ProRule" id="PRU00169"/>
    </source>
</evidence>
<feature type="domain" description="Response regulatory" evidence="3">
    <location>
        <begin position="9"/>
        <end position="123"/>
    </location>
</feature>
<protein>
    <recommendedName>
        <fullName evidence="3">Response regulatory domain-containing protein</fullName>
    </recommendedName>
</protein>
<sequence>MWYWEGMAQILVVDDEESIQETFSFFLRKASYDVTTVGSVKDASLALARKRFDIVITDILMPGDMGDTLIEHITAINEPPVIIMVTGKPDLEAMTEMMRRGAYDYLAKPVRKQTLLSTVSRALEHRRLALSAERLARENERYRKHLERLVEKRTQALDMTNRRLMREIEERMAAETLIERQRDLALALSRASTQDETLDAILDSVQALDGVDSSCIHVCVENREGNPLELFTSRNLSPEFSNFFHAITPALPMYHKLMTNQPIHSDEATDEMKAVLRSPNPELVAAYKNISIIPVRYNGKTIAALNAGSFDVIPDVSKRALEAVAECLGGVLNRVLICNVFDEYGVPAAGSTEDPDFSPLHSWGVWEWDPVSDTFFWSYALCRLLLVTNRTRLTPLADFLDHVQADQAALLRDMLHSMSQPGASPLDECSLTLRDNNGHAFPATFICRGPDAERPFCMGLIIPPDRGVRSSGLRITLLQDNA</sequence>
<dbReference type="SUPFAM" id="SSF55781">
    <property type="entry name" value="GAF domain-like"/>
    <property type="match status" value="1"/>
</dbReference>
<dbReference type="Pfam" id="PF00072">
    <property type="entry name" value="Response_reg"/>
    <property type="match status" value="1"/>
</dbReference>
<proteinExistence type="predicted"/>
<dbReference type="SMART" id="SM00448">
    <property type="entry name" value="REC"/>
    <property type="match status" value="1"/>
</dbReference>
<gene>
    <name evidence="4" type="ORF">DQK91_21285</name>
</gene>
<dbReference type="InterPro" id="IPR011006">
    <property type="entry name" value="CheY-like_superfamily"/>
</dbReference>
<dbReference type="InterPro" id="IPR050595">
    <property type="entry name" value="Bact_response_regulator"/>
</dbReference>
<dbReference type="PROSITE" id="PS50110">
    <property type="entry name" value="RESPONSE_REGULATORY"/>
    <property type="match status" value="1"/>
</dbReference>
<feature type="modified residue" description="4-aspartylphosphate" evidence="2">
    <location>
        <position position="58"/>
    </location>
</feature>
<evidence type="ECO:0000256" key="1">
    <source>
        <dbReference type="ARBA" id="ARBA00022553"/>
    </source>
</evidence>
<evidence type="ECO:0000259" key="3">
    <source>
        <dbReference type="PROSITE" id="PS50110"/>
    </source>
</evidence>
<evidence type="ECO:0000313" key="4">
    <source>
        <dbReference type="EMBL" id="TVM30334.1"/>
    </source>
</evidence>
<dbReference type="PANTHER" id="PTHR44591">
    <property type="entry name" value="STRESS RESPONSE REGULATOR PROTEIN 1"/>
    <property type="match status" value="1"/>
</dbReference>